<reference evidence="3" key="1">
    <citation type="submission" date="2016-11" db="UniProtKB">
        <authorList>
            <consortium name="WormBaseParasite"/>
        </authorList>
    </citation>
    <scope>IDENTIFICATION</scope>
</reference>
<evidence type="ECO:0000313" key="2">
    <source>
        <dbReference type="Proteomes" id="UP000095287"/>
    </source>
</evidence>
<evidence type="ECO:0000313" key="3">
    <source>
        <dbReference type="WBParaSite" id="L893_g4476.t1"/>
    </source>
</evidence>
<sequence length="176" mass="19846">MFANEFIHCLEGHRACLLCYPDKICSSGEWNSKTIKVAQSFTDPIVVDKMAPKKSAETPSTGEIIGVMVVIGVPIVSAVIVGIRGWASYTRDLEDTSKPCDTNAYLDKAFSFHDRYLSYFNYDLGRFMIRQFATRTEASNYINSRVSKAKNLQKKLAESDDENYLKDLVCGCLRME</sequence>
<proteinExistence type="predicted"/>
<accession>A0A1I8ADG2</accession>
<keyword evidence="1" id="KW-0812">Transmembrane</keyword>
<organism evidence="2 3">
    <name type="scientific">Steinernema glaseri</name>
    <dbReference type="NCBI Taxonomy" id="37863"/>
    <lineage>
        <taxon>Eukaryota</taxon>
        <taxon>Metazoa</taxon>
        <taxon>Ecdysozoa</taxon>
        <taxon>Nematoda</taxon>
        <taxon>Chromadorea</taxon>
        <taxon>Rhabditida</taxon>
        <taxon>Tylenchina</taxon>
        <taxon>Panagrolaimomorpha</taxon>
        <taxon>Strongyloidoidea</taxon>
        <taxon>Steinernematidae</taxon>
        <taxon>Steinernema</taxon>
    </lineage>
</organism>
<dbReference type="AlphaFoldDB" id="A0A1I8ADG2"/>
<feature type="transmembrane region" description="Helical" evidence="1">
    <location>
        <begin position="64"/>
        <end position="83"/>
    </location>
</feature>
<keyword evidence="1" id="KW-0472">Membrane</keyword>
<name>A0A1I8ADG2_9BILA</name>
<keyword evidence="2" id="KW-1185">Reference proteome</keyword>
<evidence type="ECO:0000256" key="1">
    <source>
        <dbReference type="SAM" id="Phobius"/>
    </source>
</evidence>
<keyword evidence="1" id="KW-1133">Transmembrane helix</keyword>
<protein>
    <submittedName>
        <fullName evidence="3">SEA domain-containing protein</fullName>
    </submittedName>
</protein>
<dbReference type="WBParaSite" id="L893_g4476.t1">
    <property type="protein sequence ID" value="L893_g4476.t1"/>
    <property type="gene ID" value="L893_g4476"/>
</dbReference>
<dbReference type="Proteomes" id="UP000095287">
    <property type="component" value="Unplaced"/>
</dbReference>